<dbReference type="AlphaFoldDB" id="E0VEC2"/>
<dbReference type="EMBL" id="AAZO01001510">
    <property type="status" value="NOT_ANNOTATED_CDS"/>
    <property type="molecule type" value="Genomic_DNA"/>
</dbReference>
<feature type="transmembrane region" description="Helical" evidence="1">
    <location>
        <begin position="272"/>
        <end position="295"/>
    </location>
</feature>
<evidence type="ECO:0000313" key="4">
    <source>
        <dbReference type="Proteomes" id="UP000009046"/>
    </source>
</evidence>
<protein>
    <recommendedName>
        <fullName evidence="5">Monocarboxylate transporter</fullName>
    </recommendedName>
</protein>
<keyword evidence="1" id="KW-0812">Transmembrane</keyword>
<dbReference type="InterPro" id="IPR036259">
    <property type="entry name" value="MFS_trans_sf"/>
</dbReference>
<dbReference type="VEuPathDB" id="VectorBase:PHUM130210"/>
<dbReference type="HOGENOM" id="CLU_635099_0_0_1"/>
<dbReference type="InterPro" id="IPR050327">
    <property type="entry name" value="Proton-linked_MCT"/>
</dbReference>
<feature type="transmembrane region" description="Helical" evidence="1">
    <location>
        <begin position="302"/>
        <end position="321"/>
    </location>
</feature>
<feature type="transmembrane region" description="Helical" evidence="1">
    <location>
        <begin position="231"/>
        <end position="252"/>
    </location>
</feature>
<dbReference type="Gene3D" id="1.20.1250.20">
    <property type="entry name" value="MFS general substrate transporter like domains"/>
    <property type="match status" value="1"/>
</dbReference>
<evidence type="ECO:0000313" key="2">
    <source>
        <dbReference type="EMBL" id="EEB11728.1"/>
    </source>
</evidence>
<keyword evidence="1" id="KW-1133">Transmembrane helix</keyword>
<dbReference type="KEGG" id="phu:Phum_PHUM130210"/>
<keyword evidence="1" id="KW-0472">Membrane</keyword>
<dbReference type="InParanoid" id="E0VEC2"/>
<evidence type="ECO:0000313" key="3">
    <source>
        <dbReference type="EnsemblMetazoa" id="PHUM130210-PA"/>
    </source>
</evidence>
<reference evidence="2" key="2">
    <citation type="submission" date="2007-04" db="EMBL/GenBank/DDBJ databases">
        <title>The genome of the human body louse.</title>
        <authorList>
            <consortium name="The Human Body Louse Genome Consortium"/>
            <person name="Kirkness E."/>
            <person name="Walenz B."/>
            <person name="Hass B."/>
            <person name="Bruggner R."/>
            <person name="Strausberg R."/>
        </authorList>
    </citation>
    <scope>NUCLEOTIDE SEQUENCE</scope>
    <source>
        <strain evidence="2">USDA</strain>
    </source>
</reference>
<dbReference type="RefSeq" id="XP_002424466.1">
    <property type="nucleotide sequence ID" value="XM_002424421.1"/>
</dbReference>
<dbReference type="EMBL" id="DS235089">
    <property type="protein sequence ID" value="EEB11728.1"/>
    <property type="molecule type" value="Genomic_DNA"/>
</dbReference>
<organism>
    <name type="scientific">Pediculus humanus subsp. corporis</name>
    <name type="common">Body louse</name>
    <dbReference type="NCBI Taxonomy" id="121224"/>
    <lineage>
        <taxon>Eukaryota</taxon>
        <taxon>Metazoa</taxon>
        <taxon>Ecdysozoa</taxon>
        <taxon>Arthropoda</taxon>
        <taxon>Hexapoda</taxon>
        <taxon>Insecta</taxon>
        <taxon>Pterygota</taxon>
        <taxon>Neoptera</taxon>
        <taxon>Paraneoptera</taxon>
        <taxon>Psocodea</taxon>
        <taxon>Troctomorpha</taxon>
        <taxon>Phthiraptera</taxon>
        <taxon>Anoplura</taxon>
        <taxon>Pediculidae</taxon>
        <taxon>Pediculus</taxon>
    </lineage>
</organism>
<dbReference type="PANTHER" id="PTHR11360:SF306">
    <property type="entry name" value="RE01051P"/>
    <property type="match status" value="1"/>
</dbReference>
<reference evidence="3" key="3">
    <citation type="submission" date="2021-02" db="UniProtKB">
        <authorList>
            <consortium name="EnsemblMetazoa"/>
        </authorList>
    </citation>
    <scope>IDENTIFICATION</scope>
    <source>
        <strain evidence="3">USDA</strain>
    </source>
</reference>
<gene>
    <name evidence="3" type="primary">8234089</name>
    <name evidence="2" type="ORF">Phum_PHUM130210</name>
</gene>
<dbReference type="Pfam" id="PF07690">
    <property type="entry name" value="MFS_1"/>
    <property type="match status" value="1"/>
</dbReference>
<evidence type="ECO:0008006" key="5">
    <source>
        <dbReference type="Google" id="ProtNLM"/>
    </source>
</evidence>
<reference evidence="2" key="1">
    <citation type="submission" date="2007-04" db="EMBL/GenBank/DDBJ databases">
        <title>Annotation of Pediculus humanus corporis strain USDA.</title>
        <authorList>
            <person name="Kirkness E."/>
            <person name="Hannick L."/>
            <person name="Hass B."/>
            <person name="Bruggner R."/>
            <person name="Lawson D."/>
            <person name="Bidwell S."/>
            <person name="Joardar V."/>
            <person name="Caler E."/>
            <person name="Walenz B."/>
            <person name="Inman J."/>
            <person name="Schobel S."/>
            <person name="Galinsky K."/>
            <person name="Amedeo P."/>
            <person name="Strausberg R."/>
        </authorList>
    </citation>
    <scope>NUCLEOTIDE SEQUENCE</scope>
    <source>
        <strain evidence="2">USDA</strain>
    </source>
</reference>
<dbReference type="CTD" id="8234089"/>
<name>E0VEC2_PEDHC</name>
<dbReference type="OrthoDB" id="2213137at2759"/>
<sequence length="432" mass="46923">MPSKGKCPFTELNFLNKTDNVGDNYDNGVNRENDESKDENVMNQWINGSQFSIHSAPISETYNRNLINCDQKILSSSQLSLPIEGNNYKSLSLDGEICVSSIENKKNVDDGCCDALQNEEIVEKDNDDVVVVVESLVRPCSLIIPSSAGKTLNLTAVANEAQLRQCPILVKDLSCDTADDEDNENHLTISSLTARPLIAKSHELKTKKVAKKVREAERRARIRRFKPPDGGYGWAVVVGAFLVQFWVSGLVKSYGVLFVEVLETFTDTSATVAAWIPAILSTLCLALAPIASALCQKFTCRLVVFLGGLFCAAGLISSYFATSSSHLLFSFGLLSGIGGGLSTTPGVLIVSRYFDKHRALANGICISGTAAGRYLRDITGSYEICFYFMGTCMVLGGIVFMLEPIAVDCKFINSSSSSVPKINLPEQSNSKD</sequence>
<dbReference type="PANTHER" id="PTHR11360">
    <property type="entry name" value="MONOCARBOXYLATE TRANSPORTER"/>
    <property type="match status" value="1"/>
</dbReference>
<dbReference type="EMBL" id="AAZO01001511">
    <property type="status" value="NOT_ANNOTATED_CDS"/>
    <property type="molecule type" value="Genomic_DNA"/>
</dbReference>
<dbReference type="SUPFAM" id="SSF103473">
    <property type="entry name" value="MFS general substrate transporter"/>
    <property type="match status" value="1"/>
</dbReference>
<dbReference type="EnsemblMetazoa" id="PHUM130210-RA">
    <property type="protein sequence ID" value="PHUM130210-PA"/>
    <property type="gene ID" value="PHUM130210"/>
</dbReference>
<proteinExistence type="predicted"/>
<dbReference type="eggNOG" id="KOG2504">
    <property type="taxonomic scope" value="Eukaryota"/>
</dbReference>
<accession>E0VEC2</accession>
<dbReference type="GeneID" id="8234089"/>
<feature type="transmembrane region" description="Helical" evidence="1">
    <location>
        <begin position="327"/>
        <end position="350"/>
    </location>
</feature>
<keyword evidence="4" id="KW-1185">Reference proteome</keyword>
<evidence type="ECO:0000256" key="1">
    <source>
        <dbReference type="SAM" id="Phobius"/>
    </source>
</evidence>
<dbReference type="InterPro" id="IPR011701">
    <property type="entry name" value="MFS"/>
</dbReference>
<dbReference type="GO" id="GO:0008028">
    <property type="term" value="F:monocarboxylic acid transmembrane transporter activity"/>
    <property type="evidence" value="ECO:0007669"/>
    <property type="project" value="TreeGrafter"/>
</dbReference>
<feature type="transmembrane region" description="Helical" evidence="1">
    <location>
        <begin position="384"/>
        <end position="402"/>
    </location>
</feature>
<dbReference type="Proteomes" id="UP000009046">
    <property type="component" value="Unassembled WGS sequence"/>
</dbReference>